<keyword evidence="2" id="KW-1185">Reference proteome</keyword>
<protein>
    <submittedName>
        <fullName evidence="1">Uncharacterized protein</fullName>
    </submittedName>
</protein>
<sequence>MESVRRMLGMTSVWQLDTDPYGASRVATAIPNELIEAAQVGNAVRVRDWIWAGETRIVQQLLLAGANPQLRDSHQRTADDWIQLKQHVLGVAMRG</sequence>
<name>A0A0M0JTC6_9EUKA</name>
<evidence type="ECO:0000313" key="2">
    <source>
        <dbReference type="Proteomes" id="UP000037460"/>
    </source>
</evidence>
<dbReference type="EMBL" id="JWZX01002399">
    <property type="protein sequence ID" value="KOO29542.1"/>
    <property type="molecule type" value="Genomic_DNA"/>
</dbReference>
<proteinExistence type="predicted"/>
<gene>
    <name evidence="1" type="ORF">Ctob_003482</name>
</gene>
<accession>A0A0M0JTC6</accession>
<organism evidence="1 2">
    <name type="scientific">Chrysochromulina tobinii</name>
    <dbReference type="NCBI Taxonomy" id="1460289"/>
    <lineage>
        <taxon>Eukaryota</taxon>
        <taxon>Haptista</taxon>
        <taxon>Haptophyta</taxon>
        <taxon>Prymnesiophyceae</taxon>
        <taxon>Prymnesiales</taxon>
        <taxon>Chrysochromulinaceae</taxon>
        <taxon>Chrysochromulina</taxon>
    </lineage>
</organism>
<dbReference type="AlphaFoldDB" id="A0A0M0JTC6"/>
<reference evidence="2" key="1">
    <citation type="journal article" date="2015" name="PLoS Genet.">
        <title>Genome Sequence and Transcriptome Analyses of Chrysochromulina tobin: Metabolic Tools for Enhanced Algal Fitness in the Prominent Order Prymnesiales (Haptophyceae).</title>
        <authorList>
            <person name="Hovde B.T."/>
            <person name="Deodato C.R."/>
            <person name="Hunsperger H.M."/>
            <person name="Ryken S.A."/>
            <person name="Yost W."/>
            <person name="Jha R.K."/>
            <person name="Patterson J."/>
            <person name="Monnat R.J. Jr."/>
            <person name="Barlow S.B."/>
            <person name="Starkenburg S.R."/>
            <person name="Cattolico R.A."/>
        </authorList>
    </citation>
    <scope>NUCLEOTIDE SEQUENCE</scope>
    <source>
        <strain evidence="2">CCMP291</strain>
    </source>
</reference>
<comment type="caution">
    <text evidence="1">The sequence shown here is derived from an EMBL/GenBank/DDBJ whole genome shotgun (WGS) entry which is preliminary data.</text>
</comment>
<evidence type="ECO:0000313" key="1">
    <source>
        <dbReference type="EMBL" id="KOO29542.1"/>
    </source>
</evidence>
<dbReference type="Proteomes" id="UP000037460">
    <property type="component" value="Unassembled WGS sequence"/>
</dbReference>